<dbReference type="GO" id="GO:0044780">
    <property type="term" value="P:bacterial-type flagellum assembly"/>
    <property type="evidence" value="ECO:0007669"/>
    <property type="project" value="UniProtKB-UniRule"/>
</dbReference>
<dbReference type="Pfam" id="PF01311">
    <property type="entry name" value="Bac_export_1"/>
    <property type="match status" value="1"/>
</dbReference>
<feature type="transmembrane region" description="Helical" evidence="14">
    <location>
        <begin position="74"/>
        <end position="94"/>
    </location>
</feature>
<evidence type="ECO:0000256" key="7">
    <source>
        <dbReference type="ARBA" id="ARBA00022795"/>
    </source>
</evidence>
<dbReference type="AlphaFoldDB" id="A0A386H4N9"/>
<feature type="transmembrane region" description="Helical" evidence="14">
    <location>
        <begin position="449"/>
        <end position="467"/>
    </location>
</feature>
<proteinExistence type="inferred from homology"/>
<evidence type="ECO:0000256" key="1">
    <source>
        <dbReference type="ARBA" id="ARBA00002578"/>
    </source>
</evidence>
<dbReference type="InterPro" id="IPR029025">
    <property type="entry name" value="T3SS_substrate_exporter_C"/>
</dbReference>
<dbReference type="PANTHER" id="PTHR30531:SF12">
    <property type="entry name" value="FLAGELLAR BIOSYNTHETIC PROTEIN FLHB"/>
    <property type="match status" value="1"/>
</dbReference>
<name>A0A386H4N9_9CLOT</name>
<dbReference type="FunFam" id="3.40.1690.10:FF:000001">
    <property type="entry name" value="Flagellar biosynthetic protein FlhB"/>
    <property type="match status" value="1"/>
</dbReference>
<dbReference type="Gene3D" id="3.40.1690.10">
    <property type="entry name" value="secretion proteins EscU"/>
    <property type="match status" value="1"/>
</dbReference>
<dbReference type="SUPFAM" id="SSF160544">
    <property type="entry name" value="EscU C-terminal domain-like"/>
    <property type="match status" value="1"/>
</dbReference>
<keyword evidence="16" id="KW-1185">Reference proteome</keyword>
<dbReference type="InterPro" id="IPR006135">
    <property type="entry name" value="T3SS_substrate_exporter"/>
</dbReference>
<dbReference type="Gene3D" id="6.10.250.2080">
    <property type="match status" value="1"/>
</dbReference>
<evidence type="ECO:0000313" key="16">
    <source>
        <dbReference type="Proteomes" id="UP000266301"/>
    </source>
</evidence>
<dbReference type="OrthoDB" id="9807950at2"/>
<comment type="function">
    <text evidence="1 14">Role in flagellar biosynthesis.</text>
</comment>
<dbReference type="GO" id="GO:0005886">
    <property type="term" value="C:plasma membrane"/>
    <property type="evidence" value="ECO:0007669"/>
    <property type="project" value="UniProtKB-SubCell"/>
</dbReference>
<dbReference type="Proteomes" id="UP000266301">
    <property type="component" value="Chromosome"/>
</dbReference>
<dbReference type="PANTHER" id="PTHR30531">
    <property type="entry name" value="FLAGELLAR BIOSYNTHETIC PROTEIN FLHB"/>
    <property type="match status" value="1"/>
</dbReference>
<dbReference type="RefSeq" id="WP_119972791.1">
    <property type="nucleotide sequence ID" value="NZ_CP032416.1"/>
</dbReference>
<keyword evidence="8" id="KW-0653">Protein transport</keyword>
<dbReference type="NCBIfam" id="TIGR01400">
    <property type="entry name" value="fliR"/>
    <property type="match status" value="1"/>
</dbReference>
<evidence type="ECO:0000256" key="8">
    <source>
        <dbReference type="ARBA" id="ARBA00022927"/>
    </source>
</evidence>
<feature type="transmembrane region" description="Helical" evidence="14">
    <location>
        <begin position="289"/>
        <end position="309"/>
    </location>
</feature>
<keyword evidence="9 14" id="KW-1133">Transmembrane helix</keyword>
<comment type="similarity">
    <text evidence="2 14">Belongs to the FliR/MopE/SpaR family.</text>
</comment>
<dbReference type="InterPro" id="IPR006303">
    <property type="entry name" value="FliR"/>
</dbReference>
<feature type="transmembrane region" description="Helical" evidence="14">
    <location>
        <begin position="402"/>
        <end position="420"/>
    </location>
</feature>
<dbReference type="InterPro" id="IPR002010">
    <property type="entry name" value="T3SS_IM_R"/>
</dbReference>
<evidence type="ECO:0000256" key="12">
    <source>
        <dbReference type="ARBA" id="ARBA00023225"/>
    </source>
</evidence>
<dbReference type="NCBIfam" id="TIGR00328">
    <property type="entry name" value="flhB"/>
    <property type="match status" value="1"/>
</dbReference>
<evidence type="ECO:0000256" key="2">
    <source>
        <dbReference type="ARBA" id="ARBA00009772"/>
    </source>
</evidence>
<feature type="transmembrane region" description="Helical" evidence="14">
    <location>
        <begin position="207"/>
        <end position="232"/>
    </location>
</feature>
<sequence length="608" mass="68161">MIDTVYFTALVLISIRLFCFFIVVPIFFPNGVPNIVKVGISLIMAYILIPGINYTGINNINSSIPFIMNCVNEAAIGFTLGTIVNFCFIAARFAGNLMDMQIGFAMMSQYDPTSNSNTTLIEHLLYWFSMVIFFAVDGHHMLIKALISSFDVVKLGQFVLTQNSITFIIKAFIEFFNIGLRIAIPIVLILFMTDLTMGLIARTVPQLNVMILGLPIKILVGFASICLALPIIAHIIQNSFYEVQDAIKGFYKTIPLILIFATDDKTEEATPHKKSESRKKGQIAKSKELSLAFTLLACTITLLAFGSYAGSSLKATMIAFLNNYLNQSLSYNSVKEVTLIMVIRIAAVFLPITLPIMLMGILVNFIQTGALFTTEPLKPDFSKLNPINGFKRMFSMRSFMELIKDIAIVLVVGIIGFKFVKENYTYILTLGNLNPPFILEAIGKLTVSIFFRITLCMVIISIIDYVFQRYQYNKDLKMSKQEVKEEFKQDEGDPQIKGKIKQKQREMATRRMMQEVPKATVVVTNPTHISVALKYEKGKNSAPVVVAKGADLIALKIKEIAKENDVPIVENKPLARLIYSEVELNRAIPMEMYQSVAEIIALVYSTKR</sequence>
<dbReference type="NCBIfam" id="NF009411">
    <property type="entry name" value="PRK12772.1"/>
    <property type="match status" value="1"/>
</dbReference>
<evidence type="ECO:0000256" key="13">
    <source>
        <dbReference type="NCBIfam" id="TIGR01400"/>
    </source>
</evidence>
<evidence type="ECO:0000313" key="15">
    <source>
        <dbReference type="EMBL" id="AYD40672.1"/>
    </source>
</evidence>
<evidence type="ECO:0000256" key="3">
    <source>
        <dbReference type="ARBA" id="ARBA00010690"/>
    </source>
</evidence>
<reference evidence="15 16" key="1">
    <citation type="journal article" date="2019" name="Int. J. Syst. Evol. Microbiol.">
        <title>Clostridium fermenticellae sp. nov., isolated from the mud in a fermentation cellar for the production of the Chinese liquor, baijiu.</title>
        <authorList>
            <person name="Xu P.X."/>
            <person name="Chai L.J."/>
            <person name="Qiu T."/>
            <person name="Zhang X.J."/>
            <person name="Lu Z.M."/>
            <person name="Xiao C."/>
            <person name="Wang S.T."/>
            <person name="Shen C.H."/>
            <person name="Shi J.S."/>
            <person name="Xu Z.H."/>
        </authorList>
    </citation>
    <scope>NUCLEOTIDE SEQUENCE [LARGE SCALE GENOMIC DNA]</scope>
    <source>
        <strain evidence="15 16">JN500901</strain>
    </source>
</reference>
<feature type="transmembrane region" description="Helical" evidence="14">
    <location>
        <begin position="180"/>
        <end position="201"/>
    </location>
</feature>
<evidence type="ECO:0000256" key="4">
    <source>
        <dbReference type="ARBA" id="ARBA00022448"/>
    </source>
</evidence>
<keyword evidence="11 14" id="KW-0975">Bacterial flagellum</keyword>
<comment type="subcellular location">
    <subcellularLocation>
        <location evidence="14">Cell membrane</location>
        <topology evidence="14">Multi-pass membrane protein</topology>
    </subcellularLocation>
    <subcellularLocation>
        <location evidence="14">Bacterial flagellum basal body</location>
    </subcellularLocation>
</comment>
<keyword evidence="6 14" id="KW-0812">Transmembrane</keyword>
<organism evidence="15 16">
    <name type="scientific">Clostridium fermenticellae</name>
    <dbReference type="NCBI Taxonomy" id="2068654"/>
    <lineage>
        <taxon>Bacteria</taxon>
        <taxon>Bacillati</taxon>
        <taxon>Bacillota</taxon>
        <taxon>Clostridia</taxon>
        <taxon>Eubacteriales</taxon>
        <taxon>Clostridiaceae</taxon>
        <taxon>Clostridium</taxon>
    </lineage>
</organism>
<dbReference type="KEGG" id="cfer:D4Z93_09065"/>
<keyword evidence="7" id="KW-1005">Bacterial flagellum biogenesis</keyword>
<dbReference type="GO" id="GO:0009306">
    <property type="term" value="P:protein secretion"/>
    <property type="evidence" value="ECO:0007669"/>
    <property type="project" value="InterPro"/>
</dbReference>
<gene>
    <name evidence="15" type="ORF">D4Z93_09065</name>
</gene>
<accession>A0A386H4N9</accession>
<dbReference type="InterPro" id="IPR006136">
    <property type="entry name" value="FlhB"/>
</dbReference>
<evidence type="ECO:0000256" key="14">
    <source>
        <dbReference type="RuleBase" id="RU362071"/>
    </source>
</evidence>
<protein>
    <recommendedName>
        <fullName evidence="13 14">Flagellar biosynthetic protein FliR</fullName>
    </recommendedName>
</protein>
<comment type="similarity">
    <text evidence="3">Belongs to the type III secretion exporter family.</text>
</comment>
<feature type="transmembrane region" description="Helical" evidence="14">
    <location>
        <begin position="6"/>
        <end position="28"/>
    </location>
</feature>
<keyword evidence="5 14" id="KW-1003">Cell membrane</keyword>
<feature type="transmembrane region" description="Helical" evidence="14">
    <location>
        <begin position="339"/>
        <end position="363"/>
    </location>
</feature>
<dbReference type="EMBL" id="CP032416">
    <property type="protein sequence ID" value="AYD40672.1"/>
    <property type="molecule type" value="Genomic_DNA"/>
</dbReference>
<evidence type="ECO:0000256" key="6">
    <source>
        <dbReference type="ARBA" id="ARBA00022692"/>
    </source>
</evidence>
<evidence type="ECO:0000256" key="10">
    <source>
        <dbReference type="ARBA" id="ARBA00023136"/>
    </source>
</evidence>
<dbReference type="Pfam" id="PF01312">
    <property type="entry name" value="Bac_export_2"/>
    <property type="match status" value="1"/>
</dbReference>
<evidence type="ECO:0000256" key="9">
    <source>
        <dbReference type="ARBA" id="ARBA00022989"/>
    </source>
</evidence>
<keyword evidence="10 14" id="KW-0472">Membrane</keyword>
<keyword evidence="12" id="KW-1006">Bacterial flagellum protein export</keyword>
<keyword evidence="4" id="KW-0813">Transport</keyword>
<dbReference type="GO" id="GO:0006605">
    <property type="term" value="P:protein targeting"/>
    <property type="evidence" value="ECO:0007669"/>
    <property type="project" value="UniProtKB-UniRule"/>
</dbReference>
<feature type="transmembrane region" description="Helical" evidence="14">
    <location>
        <begin position="124"/>
        <end position="143"/>
    </location>
</feature>
<evidence type="ECO:0000256" key="11">
    <source>
        <dbReference type="ARBA" id="ARBA00023143"/>
    </source>
</evidence>
<dbReference type="PRINTS" id="PR00950">
    <property type="entry name" value="TYPE3IMSPROT"/>
</dbReference>
<evidence type="ECO:0000256" key="5">
    <source>
        <dbReference type="ARBA" id="ARBA00022475"/>
    </source>
</evidence>
<dbReference type="GO" id="GO:0009425">
    <property type="term" value="C:bacterial-type flagellum basal body"/>
    <property type="evidence" value="ECO:0007669"/>
    <property type="project" value="UniProtKB-SubCell"/>
</dbReference>
<feature type="transmembrane region" description="Helical" evidence="14">
    <location>
        <begin position="35"/>
        <end position="54"/>
    </location>
</feature>